<organism evidence="5 6">
    <name type="scientific">Vagococcus vulneris</name>
    <dbReference type="NCBI Taxonomy" id="1977869"/>
    <lineage>
        <taxon>Bacteria</taxon>
        <taxon>Bacillati</taxon>
        <taxon>Bacillota</taxon>
        <taxon>Bacilli</taxon>
        <taxon>Lactobacillales</taxon>
        <taxon>Enterococcaceae</taxon>
        <taxon>Vagococcus</taxon>
    </lineage>
</organism>
<sequence>MVDTVADFMNNDVTTLFVTDRHGNILLANEFTAMTLGIPLGELLNSNVYDLVNEKLYDGSATIKTLKTQEPSSVDLKTRVGYQIKSKSSPIFFPDGTLHLVVTKSDPIDEAEVKRWLRDVEKIPRDHVEKSDQNQNIDDCGGIVAESFELKKILRVCKQVSQYNSRILILGESGVGKEVIANYIHRHSTVADKPFIAINCAAIPENLFESEFFGHEKGTFTGAEENKMGLIEAASGGTLFLDEISEMPLNLQTKLLRVLETSTIRRVGSLKEIPVSFRLISACNQNLFEQVEEKRFRRDLYYRINAIPITIPPLRERRQDILALANHFLDKYNNLYQKNIILTPKNLNYLITNEWLGNVRELKNYIEYTVVTSDIEIDDEQNDKKLDNKLNLESSLQELAKNCDYKTFLQFVEKVYFKQKLTDVEWNISQAASNCHVSRPLIYKKIEELKL</sequence>
<dbReference type="PANTHER" id="PTHR32071">
    <property type="entry name" value="TRANSCRIPTIONAL REGULATORY PROTEIN"/>
    <property type="match status" value="1"/>
</dbReference>
<dbReference type="OrthoDB" id="9771372at2"/>
<keyword evidence="6" id="KW-1185">Reference proteome</keyword>
<dbReference type="SUPFAM" id="SSF46689">
    <property type="entry name" value="Homeodomain-like"/>
    <property type="match status" value="1"/>
</dbReference>
<feature type="domain" description="Sigma-54 factor interaction" evidence="3">
    <location>
        <begin position="143"/>
        <end position="371"/>
    </location>
</feature>
<dbReference type="PROSITE" id="PS50045">
    <property type="entry name" value="SIGMA54_INTERACT_4"/>
    <property type="match status" value="1"/>
</dbReference>
<dbReference type="SUPFAM" id="SSF52540">
    <property type="entry name" value="P-loop containing nucleoside triphosphate hydrolases"/>
    <property type="match status" value="1"/>
</dbReference>
<feature type="domain" description="PAS" evidence="4">
    <location>
        <begin position="1"/>
        <end position="55"/>
    </location>
</feature>
<evidence type="ECO:0000313" key="6">
    <source>
        <dbReference type="Proteomes" id="UP000287857"/>
    </source>
</evidence>
<dbReference type="Gene3D" id="3.40.50.300">
    <property type="entry name" value="P-loop containing nucleotide triphosphate hydrolases"/>
    <property type="match status" value="1"/>
</dbReference>
<dbReference type="InterPro" id="IPR002078">
    <property type="entry name" value="Sigma_54_int"/>
</dbReference>
<dbReference type="InterPro" id="IPR058031">
    <property type="entry name" value="AAA_lid_NorR"/>
</dbReference>
<evidence type="ECO:0000259" key="4">
    <source>
        <dbReference type="PROSITE" id="PS50112"/>
    </source>
</evidence>
<evidence type="ECO:0000256" key="1">
    <source>
        <dbReference type="ARBA" id="ARBA00022741"/>
    </source>
</evidence>
<accession>A0A429ZX31</accession>
<dbReference type="InterPro" id="IPR035965">
    <property type="entry name" value="PAS-like_dom_sf"/>
</dbReference>
<dbReference type="RefSeq" id="WP_125984184.1">
    <property type="nucleotide sequence ID" value="NZ_NGJS01000010.1"/>
</dbReference>
<dbReference type="PROSITE" id="PS00675">
    <property type="entry name" value="SIGMA54_INTERACT_1"/>
    <property type="match status" value="1"/>
</dbReference>
<dbReference type="FunFam" id="3.40.50.300:FF:000006">
    <property type="entry name" value="DNA-binding transcriptional regulator NtrC"/>
    <property type="match status" value="1"/>
</dbReference>
<dbReference type="CDD" id="cd00009">
    <property type="entry name" value="AAA"/>
    <property type="match status" value="1"/>
</dbReference>
<name>A0A429ZX31_9ENTE</name>
<dbReference type="InterPro" id="IPR025662">
    <property type="entry name" value="Sigma_54_int_dom_ATP-bd_1"/>
</dbReference>
<dbReference type="EMBL" id="NGJS01000010">
    <property type="protein sequence ID" value="RST98406.1"/>
    <property type="molecule type" value="Genomic_DNA"/>
</dbReference>
<dbReference type="Pfam" id="PF00989">
    <property type="entry name" value="PAS"/>
    <property type="match status" value="1"/>
</dbReference>
<dbReference type="Gene3D" id="1.10.10.60">
    <property type="entry name" value="Homeodomain-like"/>
    <property type="match status" value="1"/>
</dbReference>
<dbReference type="Gene3D" id="1.10.8.60">
    <property type="match status" value="1"/>
</dbReference>
<dbReference type="InterPro" id="IPR025943">
    <property type="entry name" value="Sigma_54_int_dom_ATP-bd_2"/>
</dbReference>
<dbReference type="InterPro" id="IPR000014">
    <property type="entry name" value="PAS"/>
</dbReference>
<evidence type="ECO:0000259" key="3">
    <source>
        <dbReference type="PROSITE" id="PS50045"/>
    </source>
</evidence>
<dbReference type="PANTHER" id="PTHR32071:SF121">
    <property type="entry name" value="SIGMA L-DEPENDENT TRANSCRIPTIONAL REGULATOR YQIR-RELATED"/>
    <property type="match status" value="1"/>
</dbReference>
<dbReference type="Pfam" id="PF00158">
    <property type="entry name" value="Sigma54_activat"/>
    <property type="match status" value="1"/>
</dbReference>
<keyword evidence="2" id="KW-0067">ATP-binding</keyword>
<dbReference type="SUPFAM" id="SSF55785">
    <property type="entry name" value="PYP-like sensor domain (PAS domain)"/>
    <property type="match status" value="1"/>
</dbReference>
<evidence type="ECO:0000256" key="2">
    <source>
        <dbReference type="ARBA" id="ARBA00022840"/>
    </source>
</evidence>
<keyword evidence="1" id="KW-0547">Nucleotide-binding</keyword>
<dbReference type="InterPro" id="IPR009057">
    <property type="entry name" value="Homeodomain-like_sf"/>
</dbReference>
<dbReference type="Proteomes" id="UP000287857">
    <property type="component" value="Unassembled WGS sequence"/>
</dbReference>
<reference evidence="5 6" key="1">
    <citation type="submission" date="2017-05" db="EMBL/GenBank/DDBJ databases">
        <title>Vagococcus spp. assemblies.</title>
        <authorList>
            <person name="Gulvik C.A."/>
        </authorList>
    </citation>
    <scope>NUCLEOTIDE SEQUENCE [LARGE SCALE GENOMIC DNA]</scope>
    <source>
        <strain evidence="5 6">SS1995</strain>
    </source>
</reference>
<comment type="caution">
    <text evidence="5">The sequence shown here is derived from an EMBL/GenBank/DDBJ whole genome shotgun (WGS) entry which is preliminary data.</text>
</comment>
<gene>
    <name evidence="5" type="ORF">CBF37_07790</name>
</gene>
<dbReference type="Pfam" id="PF25601">
    <property type="entry name" value="AAA_lid_14"/>
    <property type="match status" value="1"/>
</dbReference>
<dbReference type="PROSITE" id="PS50112">
    <property type="entry name" value="PAS"/>
    <property type="match status" value="1"/>
</dbReference>
<dbReference type="AlphaFoldDB" id="A0A429ZX31"/>
<proteinExistence type="predicted"/>
<dbReference type="GO" id="GO:0006355">
    <property type="term" value="P:regulation of DNA-templated transcription"/>
    <property type="evidence" value="ECO:0007669"/>
    <property type="project" value="InterPro"/>
</dbReference>
<dbReference type="InterPro" id="IPR013767">
    <property type="entry name" value="PAS_fold"/>
</dbReference>
<dbReference type="InterPro" id="IPR003593">
    <property type="entry name" value="AAA+_ATPase"/>
</dbReference>
<dbReference type="SMART" id="SM00382">
    <property type="entry name" value="AAA"/>
    <property type="match status" value="1"/>
</dbReference>
<protein>
    <submittedName>
        <fullName evidence="5">Transcriptional regulator, RocR-like protein</fullName>
    </submittedName>
</protein>
<dbReference type="GO" id="GO:0005524">
    <property type="term" value="F:ATP binding"/>
    <property type="evidence" value="ECO:0007669"/>
    <property type="project" value="UniProtKB-KW"/>
</dbReference>
<dbReference type="Gene3D" id="3.30.450.20">
    <property type="entry name" value="PAS domain"/>
    <property type="match status" value="1"/>
</dbReference>
<dbReference type="PROSITE" id="PS00676">
    <property type="entry name" value="SIGMA54_INTERACT_2"/>
    <property type="match status" value="1"/>
</dbReference>
<evidence type="ECO:0000313" key="5">
    <source>
        <dbReference type="EMBL" id="RST98406.1"/>
    </source>
</evidence>
<dbReference type="InterPro" id="IPR027417">
    <property type="entry name" value="P-loop_NTPase"/>
</dbReference>